<dbReference type="Proteomes" id="UP001142610">
    <property type="component" value="Unassembled WGS sequence"/>
</dbReference>
<dbReference type="PANTHER" id="PTHR46796:SF15">
    <property type="entry name" value="BLL1074 PROTEIN"/>
    <property type="match status" value="1"/>
</dbReference>
<dbReference type="Gene3D" id="1.10.10.60">
    <property type="entry name" value="Homeodomain-like"/>
    <property type="match status" value="1"/>
</dbReference>
<accession>A0A9X2L7R3</accession>
<dbReference type="RefSeq" id="WP_256617575.1">
    <property type="nucleotide sequence ID" value="NZ_JANIBC010000001.1"/>
</dbReference>
<evidence type="ECO:0000259" key="4">
    <source>
        <dbReference type="PROSITE" id="PS01124"/>
    </source>
</evidence>
<keyword evidence="1" id="KW-0805">Transcription regulation</keyword>
<dbReference type="InterPro" id="IPR018062">
    <property type="entry name" value="HTH_AraC-typ_CS"/>
</dbReference>
<evidence type="ECO:0000256" key="1">
    <source>
        <dbReference type="ARBA" id="ARBA00023015"/>
    </source>
</evidence>
<dbReference type="GO" id="GO:0043565">
    <property type="term" value="F:sequence-specific DNA binding"/>
    <property type="evidence" value="ECO:0007669"/>
    <property type="project" value="InterPro"/>
</dbReference>
<dbReference type="SUPFAM" id="SSF46689">
    <property type="entry name" value="Homeodomain-like"/>
    <property type="match status" value="1"/>
</dbReference>
<dbReference type="EMBL" id="JANIBC010000001">
    <property type="protein sequence ID" value="MCQ8183772.1"/>
    <property type="molecule type" value="Genomic_DNA"/>
</dbReference>
<dbReference type="AlphaFoldDB" id="A0A9X2L7R3"/>
<protein>
    <submittedName>
        <fullName evidence="5">Helix-turn-helix transcriptional regulator</fullName>
    </submittedName>
</protein>
<dbReference type="GO" id="GO:0003700">
    <property type="term" value="F:DNA-binding transcription factor activity"/>
    <property type="evidence" value="ECO:0007669"/>
    <property type="project" value="InterPro"/>
</dbReference>
<dbReference type="InterPro" id="IPR009057">
    <property type="entry name" value="Homeodomain-like_sf"/>
</dbReference>
<dbReference type="Pfam" id="PF12833">
    <property type="entry name" value="HTH_18"/>
    <property type="match status" value="1"/>
</dbReference>
<dbReference type="SMART" id="SM00342">
    <property type="entry name" value="HTH_ARAC"/>
    <property type="match status" value="1"/>
</dbReference>
<feature type="domain" description="HTH araC/xylS-type" evidence="4">
    <location>
        <begin position="164"/>
        <end position="266"/>
    </location>
</feature>
<organism evidence="5 6">
    <name type="scientific">Parvularcula maris</name>
    <dbReference type="NCBI Taxonomy" id="2965077"/>
    <lineage>
        <taxon>Bacteria</taxon>
        <taxon>Pseudomonadati</taxon>
        <taxon>Pseudomonadota</taxon>
        <taxon>Alphaproteobacteria</taxon>
        <taxon>Parvularculales</taxon>
        <taxon>Parvularculaceae</taxon>
        <taxon>Parvularcula</taxon>
    </lineage>
</organism>
<gene>
    <name evidence="5" type="ORF">NOG11_00065</name>
</gene>
<dbReference type="InterPro" id="IPR050204">
    <property type="entry name" value="AraC_XylS_family_regulators"/>
</dbReference>
<evidence type="ECO:0000313" key="5">
    <source>
        <dbReference type="EMBL" id="MCQ8183772.1"/>
    </source>
</evidence>
<evidence type="ECO:0000313" key="6">
    <source>
        <dbReference type="Proteomes" id="UP001142610"/>
    </source>
</evidence>
<proteinExistence type="predicted"/>
<keyword evidence="3" id="KW-0804">Transcription</keyword>
<keyword evidence="2" id="KW-0238">DNA-binding</keyword>
<evidence type="ECO:0000256" key="3">
    <source>
        <dbReference type="ARBA" id="ARBA00023163"/>
    </source>
</evidence>
<dbReference type="InterPro" id="IPR018060">
    <property type="entry name" value="HTH_AraC"/>
</dbReference>
<dbReference type="PANTHER" id="PTHR46796">
    <property type="entry name" value="HTH-TYPE TRANSCRIPTIONAL ACTIVATOR RHAS-RELATED"/>
    <property type="match status" value="1"/>
</dbReference>
<dbReference type="PROSITE" id="PS00041">
    <property type="entry name" value="HTH_ARAC_FAMILY_1"/>
    <property type="match status" value="2"/>
</dbReference>
<keyword evidence="6" id="KW-1185">Reference proteome</keyword>
<dbReference type="PROSITE" id="PS01124">
    <property type="entry name" value="HTH_ARAC_FAMILY_2"/>
    <property type="match status" value="1"/>
</dbReference>
<reference evidence="5" key="1">
    <citation type="submission" date="2022-07" db="EMBL/GenBank/DDBJ databases">
        <title>Parvularcula maris sp. nov., an algicidal bacterium isolated from seawater.</title>
        <authorList>
            <person name="Li F."/>
        </authorList>
    </citation>
    <scope>NUCLEOTIDE SEQUENCE</scope>
    <source>
        <strain evidence="5">BGMRC 0090</strain>
    </source>
</reference>
<name>A0A9X2L7R3_9PROT</name>
<evidence type="ECO:0000256" key="2">
    <source>
        <dbReference type="ARBA" id="ARBA00023125"/>
    </source>
</evidence>
<sequence>MNPNIYQTIDEPQGTPSLVRRLVYGRDSEARTFEGRALPTGFPYLGAVISGRVWARVAGWTLDLDAVGLHLSGQIAEETVIMGSSGPLRHFLAELDPLAPYLCFGIEGAAATHRALPPQELAPDFAGAFGELSAAFSGDEDPSAAAAIFSSWWQAHGEKRFEAPDAVRLALSRLEASQGTARIDEVAEEAGISERHLSRTFGRIVGIPPRTYRRIVQMNCLAAAVQDGRPEVLARLAQDAGFYDQAHFARAVKAFFAMPPKEFIASEDELILQFVARSRAASLRE</sequence>
<comment type="caution">
    <text evidence="5">The sequence shown here is derived from an EMBL/GenBank/DDBJ whole genome shotgun (WGS) entry which is preliminary data.</text>
</comment>